<dbReference type="EMBL" id="MCFL01000002">
    <property type="protein sequence ID" value="ORZ40815.1"/>
    <property type="molecule type" value="Genomic_DNA"/>
</dbReference>
<comment type="caution">
    <text evidence="5">The sequence shown here is derived from an EMBL/GenBank/DDBJ whole genome shotgun (WGS) entry which is preliminary data.</text>
</comment>
<evidence type="ECO:0000313" key="6">
    <source>
        <dbReference type="Proteomes" id="UP000193411"/>
    </source>
</evidence>
<name>A0A1Y2I1T5_9FUNG</name>
<dbReference type="SUPFAM" id="SSF51445">
    <property type="entry name" value="(Trans)glycosidases"/>
    <property type="match status" value="1"/>
</dbReference>
<reference evidence="5 6" key="1">
    <citation type="submission" date="2016-07" db="EMBL/GenBank/DDBJ databases">
        <title>Pervasive Adenine N6-methylation of Active Genes in Fungi.</title>
        <authorList>
            <consortium name="DOE Joint Genome Institute"/>
            <person name="Mondo S.J."/>
            <person name="Dannebaum R.O."/>
            <person name="Kuo R.C."/>
            <person name="Labutti K."/>
            <person name="Haridas S."/>
            <person name="Kuo A."/>
            <person name="Salamov A."/>
            <person name="Ahrendt S.R."/>
            <person name="Lipzen A."/>
            <person name="Sullivan W."/>
            <person name="Andreopoulos W.B."/>
            <person name="Clum A."/>
            <person name="Lindquist E."/>
            <person name="Daum C."/>
            <person name="Ramamoorthy G.K."/>
            <person name="Gryganskyi A."/>
            <person name="Culley D."/>
            <person name="Magnuson J.K."/>
            <person name="James T.Y."/>
            <person name="O'Malley M.A."/>
            <person name="Stajich J.E."/>
            <person name="Spatafora J.W."/>
            <person name="Visel A."/>
            <person name="Grigoriev I.V."/>
        </authorList>
    </citation>
    <scope>NUCLEOTIDE SEQUENCE [LARGE SCALE GENOMIC DNA]</scope>
    <source>
        <strain evidence="5 6">PL171</strain>
    </source>
</reference>
<evidence type="ECO:0000256" key="3">
    <source>
        <dbReference type="SAM" id="MobiDB-lite"/>
    </source>
</evidence>
<gene>
    <name evidence="5" type="ORF">BCR44DRAFT_1423845</name>
</gene>
<sequence length="919" mass="99157">MDPQHPSTHAQAQQTPLRKRQSAALFDAGSNGSADHNDTPLAIPDDDESDKTTFDPVQSNLNANPKLASSSPSDPIIVPPLPSSTLLPSNGHLNPFLSGAWFVDRHHRRLLLRGVNLSGNAKSPYEPLLPSHVADGFFRDLSVSFVGRPFPLADADYHFSLLRAWGFNAFRFCLTWEAIEHLRAAEVGLTCFLDPHQDVWSRHCGGDGAPNWTLRLVGLDATGFYESGAAMCHSTWCQRTGKPPGEYPKMIWQTNYFKLAAATMFTLFFGGDLFAPWLVPDHASPPASPSLPWFNSRDFLQAHFIPPTASQLVPAPGYIGCPDISRLLPWQALFNGACPTPLQGMAAGAGHEVSNVATYTIAWCGPMRNGECLLNTSRTSAWMAARVSPAALHAQGLAAAATARTRVFVNTDPLASDCTPVTLTAAHLAFPSGGCIWAAHGVFDPLTGVPLDPENFTSTLWIEFAQRFASAVRKVDPKCIVFLDTPVNEEPPNVVGALQGFGSSAAAAADIALAPPSPAATSTTTVTSPRSTLALDEKPSAVTDRGMPAFVPLASATSTSTLSTPASTSSSSTPGHILPAIDPTFARDLVYAPHWYDGLTLITKHLWPYNNWITGLRLGYAQVRAGMAAQLALIRDEGHHRLGNVPVLLGEIGIPFDMDPVTQSVPSRQAELAMDANLAAIESALVHATLWNYCPDNERAVGDGWNGEDLSVILQGQPRPMRVLLRPVPWAAAGTVVRIRFDAREHEAEVCIQRTDRVCGACMRDPPGAWTEGVPGALNNDSAAADERLVSQIYVPWLHFRGPDKSTVALSHGACMLDFRRQVLRWVHGHASGCQYCGGHPGEPLTSVDVTHRVQIKGRFDGGEDEFEWDPKGRLDRDGCKESEYLLKSWEQPGDRGANGCVGGLWEAVKDCFGCGGGR</sequence>
<dbReference type="InterPro" id="IPR017853">
    <property type="entry name" value="GH"/>
</dbReference>
<evidence type="ECO:0000313" key="5">
    <source>
        <dbReference type="EMBL" id="ORZ40815.1"/>
    </source>
</evidence>
<dbReference type="InterPro" id="IPR052066">
    <property type="entry name" value="Glycosphingolipid_Hydrolases"/>
</dbReference>
<dbReference type="STRING" id="765915.A0A1Y2I1T5"/>
<feature type="domain" description="Glycoside hydrolase family 5 C-terminal" evidence="4">
    <location>
        <begin position="726"/>
        <end position="833"/>
    </location>
</feature>
<dbReference type="Pfam" id="PF18564">
    <property type="entry name" value="Glyco_hydro_5_C"/>
    <property type="match status" value="1"/>
</dbReference>
<dbReference type="GO" id="GO:0050295">
    <property type="term" value="F:steryl-beta-glucosidase activity"/>
    <property type="evidence" value="ECO:0007669"/>
    <property type="project" value="TreeGrafter"/>
</dbReference>
<keyword evidence="2" id="KW-0326">Glycosidase</keyword>
<dbReference type="GO" id="GO:1904462">
    <property type="term" value="P:ergosteryl 3-beta-D-glucoside catabolic process"/>
    <property type="evidence" value="ECO:0007669"/>
    <property type="project" value="TreeGrafter"/>
</dbReference>
<dbReference type="OrthoDB" id="9971853at2759"/>
<dbReference type="AlphaFoldDB" id="A0A1Y2I1T5"/>
<dbReference type="PANTHER" id="PTHR31308">
    <property type="match status" value="1"/>
</dbReference>
<accession>A0A1Y2I1T5</accession>
<dbReference type="PANTHER" id="PTHR31308:SF5">
    <property type="entry name" value="ERGOSTERYL-BETA-GLUCOSIDASE"/>
    <property type="match status" value="1"/>
</dbReference>
<dbReference type="InterPro" id="IPR041036">
    <property type="entry name" value="GH5_C"/>
</dbReference>
<feature type="compositionally biased region" description="Polar residues" evidence="3">
    <location>
        <begin position="1"/>
        <end position="16"/>
    </location>
</feature>
<evidence type="ECO:0000259" key="4">
    <source>
        <dbReference type="Pfam" id="PF18564"/>
    </source>
</evidence>
<evidence type="ECO:0000256" key="1">
    <source>
        <dbReference type="ARBA" id="ARBA00022801"/>
    </source>
</evidence>
<keyword evidence="1 5" id="KW-0378">Hydrolase</keyword>
<dbReference type="Gene3D" id="3.20.20.80">
    <property type="entry name" value="Glycosidases"/>
    <property type="match status" value="2"/>
</dbReference>
<evidence type="ECO:0000256" key="2">
    <source>
        <dbReference type="ARBA" id="ARBA00023295"/>
    </source>
</evidence>
<keyword evidence="6" id="KW-1185">Reference proteome</keyword>
<dbReference type="Proteomes" id="UP000193411">
    <property type="component" value="Unassembled WGS sequence"/>
</dbReference>
<protein>
    <submittedName>
        <fullName evidence="5">Glycoside hydrolase superfamily</fullName>
    </submittedName>
</protein>
<organism evidence="5 6">
    <name type="scientific">Catenaria anguillulae PL171</name>
    <dbReference type="NCBI Taxonomy" id="765915"/>
    <lineage>
        <taxon>Eukaryota</taxon>
        <taxon>Fungi</taxon>
        <taxon>Fungi incertae sedis</taxon>
        <taxon>Blastocladiomycota</taxon>
        <taxon>Blastocladiomycetes</taxon>
        <taxon>Blastocladiales</taxon>
        <taxon>Catenariaceae</taxon>
        <taxon>Catenaria</taxon>
    </lineage>
</organism>
<proteinExistence type="predicted"/>
<feature type="region of interest" description="Disordered" evidence="3">
    <location>
        <begin position="1"/>
        <end position="75"/>
    </location>
</feature>